<name>A0A2N1PSU1_9BACT</name>
<dbReference type="InterPro" id="IPR020094">
    <property type="entry name" value="TruA/RsuA/RluB/E/F_N"/>
</dbReference>
<comment type="caution">
    <text evidence="9">The sequence shown here is derived from an EMBL/GenBank/DDBJ whole genome shotgun (WGS) entry which is preliminary data.</text>
</comment>
<evidence type="ECO:0000256" key="6">
    <source>
        <dbReference type="PIRSR" id="PIRSR001430-2"/>
    </source>
</evidence>
<evidence type="ECO:0000256" key="4">
    <source>
        <dbReference type="HAMAP-Rule" id="MF_00171"/>
    </source>
</evidence>
<feature type="domain" description="Pseudouridine synthase I TruA alpha/beta" evidence="8">
    <location>
        <begin position="27"/>
        <end position="119"/>
    </location>
</feature>
<keyword evidence="2 4" id="KW-0819">tRNA processing</keyword>
<comment type="caution">
    <text evidence="4">Lacks conserved residue(s) required for the propagation of feature annotation.</text>
</comment>
<accession>A0A2N1PSU1</accession>
<evidence type="ECO:0000256" key="5">
    <source>
        <dbReference type="PIRSR" id="PIRSR001430-1"/>
    </source>
</evidence>
<reference evidence="9 10" key="1">
    <citation type="journal article" date="2017" name="ISME J.">
        <title>Potential for microbial H2 and metal transformations associated with novel bacteria and archaea in deep terrestrial subsurface sediments.</title>
        <authorList>
            <person name="Hernsdorf A.W."/>
            <person name="Amano Y."/>
            <person name="Miyakawa K."/>
            <person name="Ise K."/>
            <person name="Suzuki Y."/>
            <person name="Anantharaman K."/>
            <person name="Probst A."/>
            <person name="Burstein D."/>
            <person name="Thomas B.C."/>
            <person name="Banfield J.F."/>
        </authorList>
    </citation>
    <scope>NUCLEOTIDE SEQUENCE [LARGE SCALE GENOMIC DNA]</scope>
    <source>
        <strain evidence="9">HGW-Wallbacteria-1</strain>
    </source>
</reference>
<comment type="catalytic activity">
    <reaction evidence="4 7">
        <text>uridine(38/39/40) in tRNA = pseudouridine(38/39/40) in tRNA</text>
        <dbReference type="Rhea" id="RHEA:22376"/>
        <dbReference type="Rhea" id="RHEA-COMP:10085"/>
        <dbReference type="Rhea" id="RHEA-COMP:10087"/>
        <dbReference type="ChEBI" id="CHEBI:65314"/>
        <dbReference type="ChEBI" id="CHEBI:65315"/>
        <dbReference type="EC" id="5.4.99.12"/>
    </reaction>
</comment>
<dbReference type="PIRSF" id="PIRSF001430">
    <property type="entry name" value="tRNA_psdUrid_synth"/>
    <property type="match status" value="1"/>
</dbReference>
<dbReference type="InterPro" id="IPR001406">
    <property type="entry name" value="PsdUridine_synth_TruA"/>
</dbReference>
<feature type="binding site" evidence="4 6">
    <location>
        <position position="129"/>
    </location>
    <ligand>
        <name>substrate</name>
    </ligand>
</feature>
<comment type="similarity">
    <text evidence="1 4 7">Belongs to the tRNA pseudouridine synthase TruA family.</text>
</comment>
<dbReference type="PANTHER" id="PTHR11142:SF0">
    <property type="entry name" value="TRNA PSEUDOURIDINE SYNTHASE-LIKE 1"/>
    <property type="match status" value="1"/>
</dbReference>
<dbReference type="GO" id="GO:0160147">
    <property type="term" value="F:tRNA pseudouridine(38-40) synthase activity"/>
    <property type="evidence" value="ECO:0007669"/>
    <property type="project" value="UniProtKB-EC"/>
</dbReference>
<dbReference type="Gene3D" id="3.30.70.580">
    <property type="entry name" value="Pseudouridine synthase I, catalytic domain, N-terminal subdomain"/>
    <property type="match status" value="1"/>
</dbReference>
<evidence type="ECO:0000256" key="7">
    <source>
        <dbReference type="RuleBase" id="RU003792"/>
    </source>
</evidence>
<dbReference type="Proteomes" id="UP000233256">
    <property type="component" value="Unassembled WGS sequence"/>
</dbReference>
<sequence>MDNSNLHSTNLHDSVSPRRNLRLTVGYDGSPFKGMQYQTDAPSVQNEIEKALARLFGPLDERITAAGRTDAGVHALGQVINVNLLDPGIPLANIKRALNIFLPDSIRVRNALWADSDFSARFCARGKTYAYVVLNRRNPSLFWRNRALHIPGKLDMDLMRECADLFHGEHDFSMFSVALEKGVNTVRRIDSIRFKVFGPYIMIVFRGPGFLRGMVRMVTGAILAAGRGHVPIERVAAMLEGREANKITKIPPWGLYLVRVRY</sequence>
<dbReference type="Gene3D" id="3.30.70.660">
    <property type="entry name" value="Pseudouridine synthase I, catalytic domain, C-terminal subdomain"/>
    <property type="match status" value="1"/>
</dbReference>
<dbReference type="NCBIfam" id="TIGR00071">
    <property type="entry name" value="hisT_truA"/>
    <property type="match status" value="1"/>
</dbReference>
<keyword evidence="3 4" id="KW-0413">Isomerase</keyword>
<dbReference type="AlphaFoldDB" id="A0A2N1PSU1"/>
<dbReference type="Pfam" id="PF01416">
    <property type="entry name" value="PseudoU_synth_1"/>
    <property type="match status" value="2"/>
</dbReference>
<dbReference type="InterPro" id="IPR020097">
    <property type="entry name" value="PsdUridine_synth_TruA_a/b_dom"/>
</dbReference>
<evidence type="ECO:0000256" key="2">
    <source>
        <dbReference type="ARBA" id="ARBA00022694"/>
    </source>
</evidence>
<dbReference type="HAMAP" id="MF_00171">
    <property type="entry name" value="TruA"/>
    <property type="match status" value="1"/>
</dbReference>
<feature type="domain" description="Pseudouridine synthase I TruA alpha/beta" evidence="8">
    <location>
        <begin position="163"/>
        <end position="262"/>
    </location>
</feature>
<comment type="function">
    <text evidence="4">Formation of pseudouridine at positions 38, 39 and 40 in the anticodon stem and loop of transfer RNAs.</text>
</comment>
<proteinExistence type="inferred from homology"/>
<dbReference type="EC" id="5.4.99.12" evidence="4"/>
<dbReference type="PANTHER" id="PTHR11142">
    <property type="entry name" value="PSEUDOURIDYLATE SYNTHASE"/>
    <property type="match status" value="1"/>
</dbReference>
<dbReference type="CDD" id="cd02570">
    <property type="entry name" value="PseudoU_synth_EcTruA"/>
    <property type="match status" value="1"/>
</dbReference>
<dbReference type="InterPro" id="IPR020103">
    <property type="entry name" value="PsdUridine_synth_cat_dom_sf"/>
</dbReference>
<evidence type="ECO:0000313" key="10">
    <source>
        <dbReference type="Proteomes" id="UP000233256"/>
    </source>
</evidence>
<evidence type="ECO:0000259" key="8">
    <source>
        <dbReference type="Pfam" id="PF01416"/>
    </source>
</evidence>
<evidence type="ECO:0000313" key="9">
    <source>
        <dbReference type="EMBL" id="PKK91404.1"/>
    </source>
</evidence>
<organism evidence="9 10">
    <name type="scientific">Candidatus Wallbacteria bacterium HGW-Wallbacteria-1</name>
    <dbReference type="NCBI Taxonomy" id="2013854"/>
    <lineage>
        <taxon>Bacteria</taxon>
        <taxon>Candidatus Walliibacteriota</taxon>
    </lineage>
</organism>
<dbReference type="EMBL" id="PGXC01000003">
    <property type="protein sequence ID" value="PKK91404.1"/>
    <property type="molecule type" value="Genomic_DNA"/>
</dbReference>
<dbReference type="SUPFAM" id="SSF55120">
    <property type="entry name" value="Pseudouridine synthase"/>
    <property type="match status" value="1"/>
</dbReference>
<dbReference type="GO" id="GO:0003723">
    <property type="term" value="F:RNA binding"/>
    <property type="evidence" value="ECO:0007669"/>
    <property type="project" value="InterPro"/>
</dbReference>
<comment type="subunit">
    <text evidence="4">Homodimer.</text>
</comment>
<evidence type="ECO:0000256" key="3">
    <source>
        <dbReference type="ARBA" id="ARBA00023235"/>
    </source>
</evidence>
<evidence type="ECO:0000256" key="1">
    <source>
        <dbReference type="ARBA" id="ARBA00009375"/>
    </source>
</evidence>
<gene>
    <name evidence="4" type="primary">truA</name>
    <name evidence="9" type="ORF">CVV64_06470</name>
</gene>
<feature type="active site" description="Nucleophile" evidence="4 5">
    <location>
        <position position="70"/>
    </location>
</feature>
<protein>
    <recommendedName>
        <fullName evidence="4">tRNA pseudouridine synthase A</fullName>
        <ecNumber evidence="4">5.4.99.12</ecNumber>
    </recommendedName>
    <alternativeName>
        <fullName evidence="4">tRNA pseudouridine(38-40) synthase</fullName>
    </alternativeName>
    <alternativeName>
        <fullName evidence="4">tRNA pseudouridylate synthase I</fullName>
    </alternativeName>
    <alternativeName>
        <fullName evidence="4">tRNA-uridine isomerase I</fullName>
    </alternativeName>
</protein>
<dbReference type="InterPro" id="IPR020095">
    <property type="entry name" value="PsdUridine_synth_TruA_C"/>
</dbReference>
<dbReference type="GO" id="GO:0031119">
    <property type="term" value="P:tRNA pseudouridine synthesis"/>
    <property type="evidence" value="ECO:0007669"/>
    <property type="project" value="UniProtKB-UniRule"/>
</dbReference>